<comment type="caution">
    <text evidence="1">The sequence shown here is derived from an EMBL/GenBank/DDBJ whole genome shotgun (WGS) entry which is preliminary data.</text>
</comment>
<protein>
    <submittedName>
        <fullName evidence="1">Uncharacterized protein</fullName>
    </submittedName>
</protein>
<evidence type="ECO:0000313" key="2">
    <source>
        <dbReference type="Proteomes" id="UP000195162"/>
    </source>
</evidence>
<dbReference type="EMBL" id="NGIR01000023">
    <property type="protein sequence ID" value="OTU28542.1"/>
    <property type="molecule type" value="Genomic_DNA"/>
</dbReference>
<accession>A0A242U6E7</accession>
<proteinExistence type="predicted"/>
<sequence length="216" mass="24662">MNKRILSAYILISLTLHGCQSLDTKNSLLSHQILAEMSKSNQLDALSPQEIRANKLADLNTRFKNMEIDLQRAITYSVYLQKQNYAKRKRIGAFGSFLGVVATTLNAASKANIVTSTAFTGLQTVTMGYITNDNTQYIDPHSYEEMQKIRNSLRESFIAYQTNYKSLLTTNLNNNDWDKLYLETVMLLEKIKFDMNIILPPEDFTDKRNQLNGSNE</sequence>
<evidence type="ECO:0000313" key="1">
    <source>
        <dbReference type="EMBL" id="OTU28542.1"/>
    </source>
</evidence>
<gene>
    <name evidence="1" type="ORF">CAT59_08290</name>
</gene>
<dbReference type="Proteomes" id="UP000195162">
    <property type="component" value="Unassembled WGS sequence"/>
</dbReference>
<name>A0A242U6E7_ACIPI</name>
<reference evidence="1 2" key="1">
    <citation type="submission" date="2017-05" db="EMBL/GenBank/DDBJ databases">
        <authorList>
            <person name="Song R."/>
            <person name="Chenine A.L."/>
            <person name="Ruprecht R.M."/>
        </authorList>
    </citation>
    <scope>NUCLEOTIDE SEQUENCE [LARGE SCALE GENOMIC DNA]</scope>
    <source>
        <strain evidence="1 2">ARLG1955</strain>
    </source>
</reference>
<dbReference type="RefSeq" id="WP_032054758.1">
    <property type="nucleotide sequence ID" value="NZ_JADVOL010000002.1"/>
</dbReference>
<dbReference type="AlphaFoldDB" id="A0A242U6E7"/>
<organism evidence="1 2">
    <name type="scientific">Acinetobacter pittii</name>
    <name type="common">Acinetobacter genomosp. 3</name>
    <dbReference type="NCBI Taxonomy" id="48296"/>
    <lineage>
        <taxon>Bacteria</taxon>
        <taxon>Pseudomonadati</taxon>
        <taxon>Pseudomonadota</taxon>
        <taxon>Gammaproteobacteria</taxon>
        <taxon>Moraxellales</taxon>
        <taxon>Moraxellaceae</taxon>
        <taxon>Acinetobacter</taxon>
        <taxon>Acinetobacter calcoaceticus/baumannii complex</taxon>
    </lineage>
</organism>